<dbReference type="NCBIfam" id="NF040785">
    <property type="entry name" value="CD3324_fam"/>
    <property type="match status" value="1"/>
</dbReference>
<dbReference type="InterPro" id="IPR050249">
    <property type="entry name" value="Pseudomonas-type_ThrB"/>
</dbReference>
<dbReference type="OrthoDB" id="48950at2"/>
<dbReference type="PATRIC" id="fig|742737.3.peg.3708"/>
<organism evidence="3 4">
    <name type="scientific">Hungatella hathewayi WAL-18680</name>
    <dbReference type="NCBI Taxonomy" id="742737"/>
    <lineage>
        <taxon>Bacteria</taxon>
        <taxon>Bacillati</taxon>
        <taxon>Bacillota</taxon>
        <taxon>Clostridia</taxon>
        <taxon>Lachnospirales</taxon>
        <taxon>Lachnospiraceae</taxon>
        <taxon>Hungatella</taxon>
    </lineage>
</organism>
<dbReference type="PANTHER" id="PTHR21064:SF6">
    <property type="entry name" value="AMINOGLYCOSIDE PHOSPHOTRANSFERASE DOMAIN-CONTAINING PROTEIN"/>
    <property type="match status" value="1"/>
</dbReference>
<dbReference type="InterPro" id="IPR049739">
    <property type="entry name" value="YraL-like"/>
</dbReference>
<comment type="caution">
    <text evidence="3">The sequence shown here is derived from an EMBL/GenBank/DDBJ whole genome shotgun (WGS) entry which is preliminary data.</text>
</comment>
<gene>
    <name evidence="3" type="ORF">HMPREF9473_03730</name>
</gene>
<dbReference type="SUPFAM" id="SSF46689">
    <property type="entry name" value="Homeodomain-like"/>
    <property type="match status" value="1"/>
</dbReference>
<sequence length="391" mass="46070">MKYKNANIVLPKELIEEIQKYVQGEYLYIPINNQYRMESVTDYKIELVKRDAHIYTKYLEGMSQKRLSQMYHLSESSIRRIVMKQRNQYQLTGTKIGKVLFHWGLENDKVKQIYDTVWQVGDRYVLKVYQDSEMLERNLNVLNILENMNIPVGGAIAAIDGKQYVTEDGVFYLLSKKLTGSNLVRICNIKELALQMGEIIANLHIAFKKCEDTSVFWNNHLLDEMNGWVKQNFEESNWNYIDKESYENIVSKLTEVSGELPVQLIHRDIHFGNFLFDHGVFSGYIDFDLSQKNIRIFDICYFLLGLLVEKEKFGLTEEQWFEFVKYVFMGYESKLELSEIEKKSVPCVMECIELLFVSYFNSIDDRACAESAYGIFKFIENQEHKIWKSIK</sequence>
<reference evidence="3 4" key="1">
    <citation type="submission" date="2011-08" db="EMBL/GenBank/DDBJ databases">
        <title>The Genome Sequence of Clostridium hathewayi WAL-18680.</title>
        <authorList>
            <consortium name="The Broad Institute Genome Sequencing Platform"/>
            <person name="Earl A."/>
            <person name="Ward D."/>
            <person name="Feldgarden M."/>
            <person name="Gevers D."/>
            <person name="Finegold S.M."/>
            <person name="Summanen P.H."/>
            <person name="Molitoris D.R."/>
            <person name="Song M."/>
            <person name="Daigneault M."/>
            <person name="Allen-Vercoe E."/>
            <person name="Young S.K."/>
            <person name="Zeng Q."/>
            <person name="Gargeya S."/>
            <person name="Fitzgerald M."/>
            <person name="Haas B."/>
            <person name="Abouelleil A."/>
            <person name="Alvarado L."/>
            <person name="Arachchi H.M."/>
            <person name="Berlin A."/>
            <person name="Brown A."/>
            <person name="Chapman S.B."/>
            <person name="Chen Z."/>
            <person name="Dunbar C."/>
            <person name="Freedman E."/>
            <person name="Gearin G."/>
            <person name="Gellesch M."/>
            <person name="Goldberg J."/>
            <person name="Griggs A."/>
            <person name="Gujja S."/>
            <person name="Heiman D."/>
            <person name="Howarth C."/>
            <person name="Larson L."/>
            <person name="Lui A."/>
            <person name="MacDonald P.J.P."/>
            <person name="Montmayeur A."/>
            <person name="Murphy C."/>
            <person name="Neiman D."/>
            <person name="Pearson M."/>
            <person name="Priest M."/>
            <person name="Roberts A."/>
            <person name="Saif S."/>
            <person name="Shea T."/>
            <person name="Shenoy N."/>
            <person name="Sisk P."/>
            <person name="Stolte C."/>
            <person name="Sykes S."/>
            <person name="Wortman J."/>
            <person name="Nusbaum C."/>
            <person name="Birren B."/>
        </authorList>
    </citation>
    <scope>NUCLEOTIDE SEQUENCE [LARGE SCALE GENOMIC DNA]</scope>
    <source>
        <strain evidence="3 4">WAL-18680</strain>
    </source>
</reference>
<evidence type="ECO:0000313" key="4">
    <source>
        <dbReference type="Proteomes" id="UP000005384"/>
    </source>
</evidence>
<dbReference type="AlphaFoldDB" id="G5IJQ2"/>
<dbReference type="EMBL" id="ADLN01000104">
    <property type="protein sequence ID" value="EHI58272.1"/>
    <property type="molecule type" value="Genomic_DNA"/>
</dbReference>
<proteinExistence type="inferred from homology"/>
<comment type="similarity">
    <text evidence="1">Belongs to the pseudomonas-type ThrB family.</text>
</comment>
<dbReference type="PANTHER" id="PTHR21064">
    <property type="entry name" value="AMINOGLYCOSIDE PHOSPHOTRANSFERASE DOMAIN-CONTAINING PROTEIN-RELATED"/>
    <property type="match status" value="1"/>
</dbReference>
<dbReference type="HOGENOM" id="CLU_059357_0_0_9"/>
<protein>
    <recommendedName>
        <fullName evidence="2">Aminoglycoside phosphotransferase domain-containing protein</fullName>
    </recommendedName>
</protein>
<accession>G5IJQ2</accession>
<evidence type="ECO:0000313" key="3">
    <source>
        <dbReference type="EMBL" id="EHI58272.1"/>
    </source>
</evidence>
<dbReference type="InterPro" id="IPR002575">
    <property type="entry name" value="Aminoglycoside_PTrfase"/>
</dbReference>
<dbReference type="RefSeq" id="WP_006781721.1">
    <property type="nucleotide sequence ID" value="NZ_CP040506.1"/>
</dbReference>
<dbReference type="InterPro" id="IPR011009">
    <property type="entry name" value="Kinase-like_dom_sf"/>
</dbReference>
<dbReference type="GO" id="GO:0019202">
    <property type="term" value="F:amino acid kinase activity"/>
    <property type="evidence" value="ECO:0007669"/>
    <property type="project" value="TreeGrafter"/>
</dbReference>
<dbReference type="InterPro" id="IPR009057">
    <property type="entry name" value="Homeodomain-like_sf"/>
</dbReference>
<feature type="domain" description="Aminoglycoside phosphotransferase" evidence="2">
    <location>
        <begin position="116"/>
        <end position="312"/>
    </location>
</feature>
<evidence type="ECO:0000256" key="1">
    <source>
        <dbReference type="ARBA" id="ARBA00038240"/>
    </source>
</evidence>
<name>G5IJQ2_9FIRM</name>
<dbReference type="Gene3D" id="3.90.1200.10">
    <property type="match status" value="1"/>
</dbReference>
<dbReference type="Proteomes" id="UP000005384">
    <property type="component" value="Unassembled WGS sequence"/>
</dbReference>
<evidence type="ECO:0000259" key="2">
    <source>
        <dbReference type="Pfam" id="PF01636"/>
    </source>
</evidence>
<keyword evidence="4" id="KW-1185">Reference proteome</keyword>
<dbReference type="Gene3D" id="1.10.10.60">
    <property type="entry name" value="Homeodomain-like"/>
    <property type="match status" value="1"/>
</dbReference>
<dbReference type="Pfam" id="PF01636">
    <property type="entry name" value="APH"/>
    <property type="match status" value="1"/>
</dbReference>
<dbReference type="SUPFAM" id="SSF56112">
    <property type="entry name" value="Protein kinase-like (PK-like)"/>
    <property type="match status" value="1"/>
</dbReference>